<dbReference type="AlphaFoldDB" id="A0A0D9X289"/>
<dbReference type="HOGENOM" id="CLU_2925941_0_0_1"/>
<evidence type="ECO:0000313" key="1">
    <source>
        <dbReference type="EnsemblPlants" id="LPERR07G21310.1"/>
    </source>
</evidence>
<dbReference type="Gramene" id="LPERR07G21310.1">
    <property type="protein sequence ID" value="LPERR07G21310.1"/>
    <property type="gene ID" value="LPERR07G21310"/>
</dbReference>
<keyword evidence="2" id="KW-1185">Reference proteome</keyword>
<reference evidence="1" key="3">
    <citation type="submission" date="2015-04" db="UniProtKB">
        <authorList>
            <consortium name="EnsemblPlants"/>
        </authorList>
    </citation>
    <scope>IDENTIFICATION</scope>
</reference>
<evidence type="ECO:0000313" key="2">
    <source>
        <dbReference type="Proteomes" id="UP000032180"/>
    </source>
</evidence>
<proteinExistence type="predicted"/>
<reference evidence="2" key="2">
    <citation type="submission" date="2013-12" db="EMBL/GenBank/DDBJ databases">
        <authorList>
            <person name="Yu Y."/>
            <person name="Lee S."/>
            <person name="de Baynast K."/>
            <person name="Wissotski M."/>
            <person name="Liu L."/>
            <person name="Talag J."/>
            <person name="Goicoechea J."/>
            <person name="Angelova A."/>
            <person name="Jetty R."/>
            <person name="Kudrna D."/>
            <person name="Golser W."/>
            <person name="Rivera L."/>
            <person name="Zhang J."/>
            <person name="Wing R."/>
        </authorList>
    </citation>
    <scope>NUCLEOTIDE SEQUENCE</scope>
</reference>
<dbReference type="EnsemblPlants" id="LPERR07G21310.1">
    <property type="protein sequence ID" value="LPERR07G21310.1"/>
    <property type="gene ID" value="LPERR07G21310"/>
</dbReference>
<name>A0A0D9X289_9ORYZ</name>
<dbReference type="Proteomes" id="UP000032180">
    <property type="component" value="Chromosome 7"/>
</dbReference>
<reference evidence="1 2" key="1">
    <citation type="submission" date="2012-08" db="EMBL/GenBank/DDBJ databases">
        <title>Oryza genome evolution.</title>
        <authorList>
            <person name="Wing R.A."/>
        </authorList>
    </citation>
    <scope>NUCLEOTIDE SEQUENCE</scope>
</reference>
<sequence>MDRLYICELLGKARWLQQASIYAQIGHSRLSSKVLDFVIGFIGYAGDPSTPPADLPSTPRS</sequence>
<organism evidence="1 2">
    <name type="scientific">Leersia perrieri</name>
    <dbReference type="NCBI Taxonomy" id="77586"/>
    <lineage>
        <taxon>Eukaryota</taxon>
        <taxon>Viridiplantae</taxon>
        <taxon>Streptophyta</taxon>
        <taxon>Embryophyta</taxon>
        <taxon>Tracheophyta</taxon>
        <taxon>Spermatophyta</taxon>
        <taxon>Magnoliopsida</taxon>
        <taxon>Liliopsida</taxon>
        <taxon>Poales</taxon>
        <taxon>Poaceae</taxon>
        <taxon>BOP clade</taxon>
        <taxon>Oryzoideae</taxon>
        <taxon>Oryzeae</taxon>
        <taxon>Oryzinae</taxon>
        <taxon>Leersia</taxon>
    </lineage>
</organism>
<protein>
    <submittedName>
        <fullName evidence="1">Uncharacterized protein</fullName>
    </submittedName>
</protein>
<accession>A0A0D9X289</accession>